<dbReference type="GO" id="GO:0006508">
    <property type="term" value="P:proteolysis"/>
    <property type="evidence" value="ECO:0007669"/>
    <property type="project" value="InterPro"/>
</dbReference>
<dbReference type="InterPro" id="IPR013128">
    <property type="entry name" value="Peptidase_C1A"/>
</dbReference>
<dbReference type="GO" id="GO:0008234">
    <property type="term" value="F:cysteine-type peptidase activity"/>
    <property type="evidence" value="ECO:0007669"/>
    <property type="project" value="InterPro"/>
</dbReference>
<organism evidence="4">
    <name type="scientific">Aegilops tauschii</name>
    <name type="common">Tausch's goatgrass</name>
    <name type="synonym">Aegilops squarrosa</name>
    <dbReference type="NCBI Taxonomy" id="37682"/>
    <lineage>
        <taxon>Eukaryota</taxon>
        <taxon>Viridiplantae</taxon>
        <taxon>Streptophyta</taxon>
        <taxon>Embryophyta</taxon>
        <taxon>Tracheophyta</taxon>
        <taxon>Spermatophyta</taxon>
        <taxon>Magnoliopsida</taxon>
        <taxon>Liliopsida</taxon>
        <taxon>Poales</taxon>
        <taxon>Poaceae</taxon>
        <taxon>BOP clade</taxon>
        <taxon>Pooideae</taxon>
        <taxon>Triticodae</taxon>
        <taxon>Triticeae</taxon>
        <taxon>Triticinae</taxon>
        <taxon>Aegilops</taxon>
    </lineage>
</organism>
<protein>
    <submittedName>
        <fullName evidence="4">Vignain</fullName>
    </submittedName>
</protein>
<dbReference type="Gene3D" id="3.90.70.10">
    <property type="entry name" value="Cysteine proteinases"/>
    <property type="match status" value="2"/>
</dbReference>
<accession>M8B2V4</accession>
<keyword evidence="2" id="KW-1015">Disulfide bond</keyword>
<dbReference type="InterPro" id="IPR039417">
    <property type="entry name" value="Peptidase_C1A_papain-like"/>
</dbReference>
<evidence type="ECO:0000256" key="2">
    <source>
        <dbReference type="ARBA" id="ARBA00023157"/>
    </source>
</evidence>
<evidence type="ECO:0000256" key="1">
    <source>
        <dbReference type="ARBA" id="ARBA00008455"/>
    </source>
</evidence>
<name>M8B2V4_AEGTA</name>
<evidence type="ECO:0000313" key="4">
    <source>
        <dbReference type="EnsemblPlants" id="EMT11077"/>
    </source>
</evidence>
<dbReference type="SMART" id="SM00645">
    <property type="entry name" value="Pept_C1"/>
    <property type="match status" value="1"/>
</dbReference>
<dbReference type="PANTHER" id="PTHR12411">
    <property type="entry name" value="CYSTEINE PROTEASE FAMILY C1-RELATED"/>
    <property type="match status" value="1"/>
</dbReference>
<dbReference type="CDD" id="cd02248">
    <property type="entry name" value="Peptidase_C1A"/>
    <property type="match status" value="1"/>
</dbReference>
<dbReference type="AlphaFoldDB" id="M8B2V4"/>
<sequence length="471" mass="52005">MLQQLLLATALAFFAGTSRLEPKTHAMAIAQLSTAGAGVSQSQIDWVEACVVSSDEWVAEVDWVEAGVVSPVEAVGQWLLQPQAMHYLNTSQSILLSVQELIDCETESDRCEGGNEQDAFTYIQRNGLSSESDYPYKAERSISGCKRNKIAATSRISGYYKGGSLDYKAVSDNTDKDKHAVLIVGYGIDSNGVKYWRFKSSWGADWGEGAFGRIRRHVTMSEERWSRSNVAAAATAGHSFGFLGSYLKPHAMAIAGWSTAGVGLWYYMNLPPSEVDWVEAGVLSLRLSGIRSYRKAVAAVGPWLLQPRSKLYITIIPCSQSLYRFKSSSTVTHRVMGVMVALSKSGCMRNKIAATLTTRISGFRLVDPTEDALGIAVAKQPVVVALESSDDFRKYKGGTIDYKAGETNRLHFVMIVGYGVDPDGIKYWRFKNSWEPRWGEGGFGRIRRYVGDERGVLGIFKWQGLYPVLED</sequence>
<dbReference type="SUPFAM" id="SSF54001">
    <property type="entry name" value="Cysteine proteinases"/>
    <property type="match status" value="2"/>
</dbReference>
<reference evidence="4" key="1">
    <citation type="submission" date="2015-06" db="UniProtKB">
        <authorList>
            <consortium name="EnsemblPlants"/>
        </authorList>
    </citation>
    <scope>IDENTIFICATION</scope>
</reference>
<evidence type="ECO:0000259" key="3">
    <source>
        <dbReference type="SMART" id="SM00645"/>
    </source>
</evidence>
<feature type="domain" description="Peptidase C1A papain C-terminal" evidence="3">
    <location>
        <begin position="58"/>
        <end position="468"/>
    </location>
</feature>
<comment type="similarity">
    <text evidence="1">Belongs to the peptidase C1 family.</text>
</comment>
<dbReference type="Gene3D" id="2.40.50.170">
    <property type="entry name" value="Cysteine proteinases. Chain C"/>
    <property type="match status" value="1"/>
</dbReference>
<dbReference type="Pfam" id="PF00112">
    <property type="entry name" value="Peptidase_C1"/>
    <property type="match status" value="2"/>
</dbReference>
<proteinExistence type="inferred from homology"/>
<dbReference type="InterPro" id="IPR000668">
    <property type="entry name" value="Peptidase_C1A_C"/>
</dbReference>
<dbReference type="InterPro" id="IPR038765">
    <property type="entry name" value="Papain-like_cys_pep_sf"/>
</dbReference>
<dbReference type="EnsemblPlants" id="EMT11077">
    <property type="protein sequence ID" value="EMT11077"/>
    <property type="gene ID" value="F775_00795"/>
</dbReference>